<dbReference type="AlphaFoldDB" id="A0A7J6X7W2"/>
<feature type="region of interest" description="Disordered" evidence="1">
    <location>
        <begin position="79"/>
        <end position="103"/>
    </location>
</feature>
<evidence type="ECO:0000313" key="3">
    <source>
        <dbReference type="Proteomes" id="UP000554482"/>
    </source>
</evidence>
<name>A0A7J6X7W2_THATH</name>
<evidence type="ECO:0000256" key="1">
    <source>
        <dbReference type="SAM" id="MobiDB-lite"/>
    </source>
</evidence>
<gene>
    <name evidence="2" type="ORF">FRX31_005295</name>
</gene>
<protein>
    <submittedName>
        <fullName evidence="2">Uncharacterized protein</fullName>
    </submittedName>
</protein>
<accession>A0A7J6X7W2</accession>
<dbReference type="Proteomes" id="UP000554482">
    <property type="component" value="Unassembled WGS sequence"/>
</dbReference>
<comment type="caution">
    <text evidence="2">The sequence shown here is derived from an EMBL/GenBank/DDBJ whole genome shotgun (WGS) entry which is preliminary data.</text>
</comment>
<evidence type="ECO:0000313" key="2">
    <source>
        <dbReference type="EMBL" id="KAF5205117.1"/>
    </source>
</evidence>
<reference evidence="2 3" key="1">
    <citation type="submission" date="2020-06" db="EMBL/GenBank/DDBJ databases">
        <title>Transcriptomic and genomic resources for Thalictrum thalictroides and T. hernandezii: Facilitating candidate gene discovery in an emerging model plant lineage.</title>
        <authorList>
            <person name="Arias T."/>
            <person name="Riano-Pachon D.M."/>
            <person name="Di Stilio V.S."/>
        </authorList>
    </citation>
    <scope>NUCLEOTIDE SEQUENCE [LARGE SCALE GENOMIC DNA]</scope>
    <source>
        <strain evidence="3">cv. WT478/WT964</strain>
        <tissue evidence="2">Leaves</tissue>
    </source>
</reference>
<sequence length="103" mass="11416">MGVVMETETCDDVQPEDALMLTNGNTNKEIIMPVDPRGAPVIVSPRVIQKVITIKARFVELVTNRQGIMSARETKKFLAKGKKAQNKEIKKDLGPPTTRLKAK</sequence>
<proteinExistence type="predicted"/>
<dbReference type="EMBL" id="JABWDY010004497">
    <property type="protein sequence ID" value="KAF5205117.1"/>
    <property type="molecule type" value="Genomic_DNA"/>
</dbReference>
<organism evidence="2 3">
    <name type="scientific">Thalictrum thalictroides</name>
    <name type="common">Rue-anemone</name>
    <name type="synonym">Anemone thalictroides</name>
    <dbReference type="NCBI Taxonomy" id="46969"/>
    <lineage>
        <taxon>Eukaryota</taxon>
        <taxon>Viridiplantae</taxon>
        <taxon>Streptophyta</taxon>
        <taxon>Embryophyta</taxon>
        <taxon>Tracheophyta</taxon>
        <taxon>Spermatophyta</taxon>
        <taxon>Magnoliopsida</taxon>
        <taxon>Ranunculales</taxon>
        <taxon>Ranunculaceae</taxon>
        <taxon>Thalictroideae</taxon>
        <taxon>Thalictrum</taxon>
    </lineage>
</organism>
<keyword evidence="3" id="KW-1185">Reference proteome</keyword>